<feature type="non-terminal residue" evidence="1">
    <location>
        <position position="27"/>
    </location>
</feature>
<accession>A0A392UBR2</accession>
<sequence>MASFFRISMCSSTDPEGAGFMPQCCWR</sequence>
<name>A0A392UBR2_9FABA</name>
<keyword evidence="2" id="KW-1185">Reference proteome</keyword>
<dbReference type="EMBL" id="LXQA010764437">
    <property type="protein sequence ID" value="MCI69860.1"/>
    <property type="molecule type" value="Genomic_DNA"/>
</dbReference>
<dbReference type="Proteomes" id="UP000265520">
    <property type="component" value="Unassembled WGS sequence"/>
</dbReference>
<protein>
    <submittedName>
        <fullName evidence="1">Uncharacterized protein</fullName>
    </submittedName>
</protein>
<evidence type="ECO:0000313" key="1">
    <source>
        <dbReference type="EMBL" id="MCI69860.1"/>
    </source>
</evidence>
<dbReference type="AlphaFoldDB" id="A0A392UBR2"/>
<organism evidence="1 2">
    <name type="scientific">Trifolium medium</name>
    <dbReference type="NCBI Taxonomy" id="97028"/>
    <lineage>
        <taxon>Eukaryota</taxon>
        <taxon>Viridiplantae</taxon>
        <taxon>Streptophyta</taxon>
        <taxon>Embryophyta</taxon>
        <taxon>Tracheophyta</taxon>
        <taxon>Spermatophyta</taxon>
        <taxon>Magnoliopsida</taxon>
        <taxon>eudicotyledons</taxon>
        <taxon>Gunneridae</taxon>
        <taxon>Pentapetalae</taxon>
        <taxon>rosids</taxon>
        <taxon>fabids</taxon>
        <taxon>Fabales</taxon>
        <taxon>Fabaceae</taxon>
        <taxon>Papilionoideae</taxon>
        <taxon>50 kb inversion clade</taxon>
        <taxon>NPAAA clade</taxon>
        <taxon>Hologalegina</taxon>
        <taxon>IRL clade</taxon>
        <taxon>Trifolieae</taxon>
        <taxon>Trifolium</taxon>
    </lineage>
</organism>
<proteinExistence type="predicted"/>
<reference evidence="1 2" key="1">
    <citation type="journal article" date="2018" name="Front. Plant Sci.">
        <title>Red Clover (Trifolium pratense) and Zigzag Clover (T. medium) - A Picture of Genomic Similarities and Differences.</title>
        <authorList>
            <person name="Dluhosova J."/>
            <person name="Istvanek J."/>
            <person name="Nedelnik J."/>
            <person name="Repkova J."/>
        </authorList>
    </citation>
    <scope>NUCLEOTIDE SEQUENCE [LARGE SCALE GENOMIC DNA]</scope>
    <source>
        <strain evidence="2">cv. 10/8</strain>
        <tissue evidence="1">Leaf</tissue>
    </source>
</reference>
<evidence type="ECO:0000313" key="2">
    <source>
        <dbReference type="Proteomes" id="UP000265520"/>
    </source>
</evidence>
<comment type="caution">
    <text evidence="1">The sequence shown here is derived from an EMBL/GenBank/DDBJ whole genome shotgun (WGS) entry which is preliminary data.</text>
</comment>